<feature type="compositionally biased region" description="Basic residues" evidence="1">
    <location>
        <begin position="41"/>
        <end position="57"/>
    </location>
</feature>
<evidence type="ECO:0000313" key="2">
    <source>
        <dbReference type="EMBL" id="JAE27702.1"/>
    </source>
</evidence>
<accession>A0A0A9GT21</accession>
<evidence type="ECO:0000256" key="1">
    <source>
        <dbReference type="SAM" id="MobiDB-lite"/>
    </source>
</evidence>
<feature type="compositionally biased region" description="Low complexity" evidence="1">
    <location>
        <begin position="1"/>
        <end position="11"/>
    </location>
</feature>
<proteinExistence type="predicted"/>
<dbReference type="AlphaFoldDB" id="A0A0A9GT21"/>
<feature type="compositionally biased region" description="Low complexity" evidence="1">
    <location>
        <begin position="31"/>
        <end position="40"/>
    </location>
</feature>
<feature type="compositionally biased region" description="Basic residues" evidence="1">
    <location>
        <begin position="16"/>
        <end position="30"/>
    </location>
</feature>
<organism evidence="2">
    <name type="scientific">Arundo donax</name>
    <name type="common">Giant reed</name>
    <name type="synonym">Donax arundinaceus</name>
    <dbReference type="NCBI Taxonomy" id="35708"/>
    <lineage>
        <taxon>Eukaryota</taxon>
        <taxon>Viridiplantae</taxon>
        <taxon>Streptophyta</taxon>
        <taxon>Embryophyta</taxon>
        <taxon>Tracheophyta</taxon>
        <taxon>Spermatophyta</taxon>
        <taxon>Magnoliopsida</taxon>
        <taxon>Liliopsida</taxon>
        <taxon>Poales</taxon>
        <taxon>Poaceae</taxon>
        <taxon>PACMAD clade</taxon>
        <taxon>Arundinoideae</taxon>
        <taxon>Arundineae</taxon>
        <taxon>Arundo</taxon>
    </lineage>
</organism>
<feature type="region of interest" description="Disordered" evidence="1">
    <location>
        <begin position="1"/>
        <end position="65"/>
    </location>
</feature>
<dbReference type="EMBL" id="GBRH01170194">
    <property type="protein sequence ID" value="JAE27702.1"/>
    <property type="molecule type" value="Transcribed_RNA"/>
</dbReference>
<sequence length="244" mass="25541">MLGLKAAACSSPPRPAQRRAPRRFTGHRRAAALGSAARARAGARRASARSAVGKRARAASPRASARRHAPWLSVARGLALGAPHSTGGRRVGGTRRLCGRRAGGTRHLGRRLGRVRRLDALGLGADRSGLEAAVGSYIWAGVAGLRFDDFESLHRALGDTLFGPIPEPRRASMLRAGLRAANPRAGGVAPRSQRPVPGHSRAANGPGSRAAVWARAVGARSSVASRQERTRGAQILSAHPSFES</sequence>
<feature type="compositionally biased region" description="Low complexity" evidence="1">
    <location>
        <begin position="207"/>
        <end position="225"/>
    </location>
</feature>
<feature type="region of interest" description="Disordered" evidence="1">
    <location>
        <begin position="181"/>
        <end position="244"/>
    </location>
</feature>
<reference evidence="2" key="1">
    <citation type="submission" date="2014-09" db="EMBL/GenBank/DDBJ databases">
        <authorList>
            <person name="Magalhaes I.L.F."/>
            <person name="Oliveira U."/>
            <person name="Santos F.R."/>
            <person name="Vidigal T.H.D.A."/>
            <person name="Brescovit A.D."/>
            <person name="Santos A.J."/>
        </authorList>
    </citation>
    <scope>NUCLEOTIDE SEQUENCE</scope>
    <source>
        <tissue evidence="2">Shoot tissue taken approximately 20 cm above the soil surface</tissue>
    </source>
</reference>
<name>A0A0A9GT21_ARUDO</name>
<reference evidence="2" key="2">
    <citation type="journal article" date="2015" name="Data Brief">
        <title>Shoot transcriptome of the giant reed, Arundo donax.</title>
        <authorList>
            <person name="Barrero R.A."/>
            <person name="Guerrero F.D."/>
            <person name="Moolhuijzen P."/>
            <person name="Goolsby J.A."/>
            <person name="Tidwell J."/>
            <person name="Bellgard S.E."/>
            <person name="Bellgard M.I."/>
        </authorList>
    </citation>
    <scope>NUCLEOTIDE SEQUENCE</scope>
    <source>
        <tissue evidence="2">Shoot tissue taken approximately 20 cm above the soil surface</tissue>
    </source>
</reference>
<protein>
    <submittedName>
        <fullName evidence="2">Uncharacterized protein</fullName>
    </submittedName>
</protein>